<dbReference type="RefSeq" id="WP_101340989.1">
    <property type="nucleotide sequence ID" value="NZ_CP090021.1"/>
</dbReference>
<dbReference type="GO" id="GO:0016462">
    <property type="term" value="F:pyrophosphatase activity"/>
    <property type="evidence" value="ECO:0007669"/>
    <property type="project" value="InterPro"/>
</dbReference>
<name>A0A2T5KBI0_9RHOB</name>
<proteinExistence type="predicted"/>
<dbReference type="OrthoDB" id="7066910at2"/>
<evidence type="ECO:0000256" key="3">
    <source>
        <dbReference type="ARBA" id="ARBA00022801"/>
    </source>
</evidence>
<organism evidence="6 7">
    <name type="scientific">Cereibacter azotoformans</name>
    <dbReference type="NCBI Taxonomy" id="43057"/>
    <lineage>
        <taxon>Bacteria</taxon>
        <taxon>Pseudomonadati</taxon>
        <taxon>Pseudomonadota</taxon>
        <taxon>Alphaproteobacteria</taxon>
        <taxon>Rhodobacterales</taxon>
        <taxon>Paracoccaceae</taxon>
        <taxon>Cereibacter</taxon>
    </lineage>
</organism>
<keyword evidence="7" id="KW-1185">Reference proteome</keyword>
<comment type="caution">
    <text evidence="6">The sequence shown here is derived from an EMBL/GenBank/DDBJ whole genome shotgun (WGS) entry which is preliminary data.</text>
</comment>
<gene>
    <name evidence="6" type="ORF">C8J28_104197</name>
</gene>
<dbReference type="PANTHER" id="PTHR12629">
    <property type="entry name" value="DIPHOSPHOINOSITOL POLYPHOSPHATE PHOSPHOHYDROLASE"/>
    <property type="match status" value="1"/>
</dbReference>
<dbReference type="GO" id="GO:0005737">
    <property type="term" value="C:cytoplasm"/>
    <property type="evidence" value="ECO:0007669"/>
    <property type="project" value="TreeGrafter"/>
</dbReference>
<dbReference type="Proteomes" id="UP000244060">
    <property type="component" value="Unassembled WGS sequence"/>
</dbReference>
<dbReference type="Gene3D" id="3.90.79.10">
    <property type="entry name" value="Nucleoside Triphosphate Pyrophosphohydrolase"/>
    <property type="match status" value="1"/>
</dbReference>
<dbReference type="InterPro" id="IPR015797">
    <property type="entry name" value="NUDIX_hydrolase-like_dom_sf"/>
</dbReference>
<accession>A0A2T5KBI0</accession>
<dbReference type="AlphaFoldDB" id="A0A2T5KBI0"/>
<reference evidence="6 7" key="1">
    <citation type="submission" date="2018-04" db="EMBL/GenBank/DDBJ databases">
        <title>Genomic Encyclopedia of Type Strains, Phase III (KMG-III): the genomes of soil and plant-associated and newly described type strains.</title>
        <authorList>
            <person name="Whitman W."/>
        </authorList>
    </citation>
    <scope>NUCLEOTIDE SEQUENCE [LARGE SCALE GENOMIC DNA]</scope>
    <source>
        <strain evidence="6 7">KA25</strain>
    </source>
</reference>
<dbReference type="SUPFAM" id="SSF55811">
    <property type="entry name" value="Nudix"/>
    <property type="match status" value="1"/>
</dbReference>
<dbReference type="PROSITE" id="PS51462">
    <property type="entry name" value="NUDIX"/>
    <property type="match status" value="1"/>
</dbReference>
<dbReference type="GO" id="GO:0046872">
    <property type="term" value="F:metal ion binding"/>
    <property type="evidence" value="ECO:0007669"/>
    <property type="project" value="UniProtKB-KW"/>
</dbReference>
<evidence type="ECO:0000256" key="4">
    <source>
        <dbReference type="ARBA" id="ARBA00022842"/>
    </source>
</evidence>
<protein>
    <submittedName>
        <fullName evidence="6">8-oxo-dGTP pyrophosphatase MutT (NUDIX family)</fullName>
    </submittedName>
</protein>
<evidence type="ECO:0000256" key="1">
    <source>
        <dbReference type="ARBA" id="ARBA00001946"/>
    </source>
</evidence>
<dbReference type="EMBL" id="QAOT01000004">
    <property type="protein sequence ID" value="PTR19712.1"/>
    <property type="molecule type" value="Genomic_DNA"/>
</dbReference>
<dbReference type="CDD" id="cd04666">
    <property type="entry name" value="NUDIX_DIPP2_like_Nudt4"/>
    <property type="match status" value="1"/>
</dbReference>
<evidence type="ECO:0000259" key="5">
    <source>
        <dbReference type="PROSITE" id="PS51462"/>
    </source>
</evidence>
<dbReference type="InterPro" id="IPR047198">
    <property type="entry name" value="DDP-like_NUDIX"/>
</dbReference>
<evidence type="ECO:0000313" key="6">
    <source>
        <dbReference type="EMBL" id="PTR19712.1"/>
    </source>
</evidence>
<dbReference type="Pfam" id="PF00293">
    <property type="entry name" value="NUDIX"/>
    <property type="match status" value="1"/>
</dbReference>
<keyword evidence="2" id="KW-0479">Metal-binding</keyword>
<dbReference type="PANTHER" id="PTHR12629:SF0">
    <property type="entry name" value="DIPHOSPHOINOSITOL-POLYPHOSPHATE DIPHOSPHATASE"/>
    <property type="match status" value="1"/>
</dbReference>
<feature type="domain" description="Nudix hydrolase" evidence="5">
    <location>
        <begin position="18"/>
        <end position="150"/>
    </location>
</feature>
<comment type="cofactor">
    <cofactor evidence="1">
        <name>Mg(2+)</name>
        <dbReference type="ChEBI" id="CHEBI:18420"/>
    </cofactor>
</comment>
<evidence type="ECO:0000313" key="7">
    <source>
        <dbReference type="Proteomes" id="UP000244060"/>
    </source>
</evidence>
<dbReference type="InterPro" id="IPR000086">
    <property type="entry name" value="NUDIX_hydrolase_dom"/>
</dbReference>
<keyword evidence="3" id="KW-0378">Hydrolase</keyword>
<keyword evidence="4" id="KW-0460">Magnesium</keyword>
<evidence type="ECO:0000256" key="2">
    <source>
        <dbReference type="ARBA" id="ARBA00022723"/>
    </source>
</evidence>
<sequence>MGDGRFRMITGNAEEAGEVRMQCGAVCWRRNGGEVEVLLITSRDTGRWVIPKGGRIAGLDDPASAAQEAWEEAGIRGAVGARALGRFTYRKLAKNAGSIACEVVVFPLEVDEMLDTFPERGQRKRKWFNPDKAALKVAEPELREILGRFDPVADAPSDELPLQGR</sequence>